<dbReference type="SUPFAM" id="SSF48371">
    <property type="entry name" value="ARM repeat"/>
    <property type="match status" value="1"/>
</dbReference>
<dbReference type="GO" id="GO:0005737">
    <property type="term" value="C:cytoplasm"/>
    <property type="evidence" value="ECO:0007669"/>
    <property type="project" value="UniProtKB-SubCell"/>
</dbReference>
<dbReference type="Pfam" id="PF00005">
    <property type="entry name" value="ABC_tran"/>
    <property type="match status" value="3"/>
</dbReference>
<dbReference type="PANTHER" id="PTHR19211:SF14">
    <property type="entry name" value="ATP-BINDING CASSETTE SUB-FAMILY F MEMBER 1"/>
    <property type="match status" value="1"/>
</dbReference>
<dbReference type="InterPro" id="IPR016197">
    <property type="entry name" value="Chromo-like_dom_sf"/>
</dbReference>
<dbReference type="PROSITE" id="PS00211">
    <property type="entry name" value="ABC_TRANSPORTER_1"/>
    <property type="match status" value="2"/>
</dbReference>
<dbReference type="GO" id="GO:0005524">
    <property type="term" value="F:ATP binding"/>
    <property type="evidence" value="ECO:0007669"/>
    <property type="project" value="UniProtKB-KW"/>
</dbReference>
<dbReference type="CDD" id="cd18626">
    <property type="entry name" value="CD_eEF3"/>
    <property type="match status" value="1"/>
</dbReference>
<dbReference type="Gene3D" id="1.25.10.10">
    <property type="entry name" value="Leucine-rich Repeat Variant"/>
    <property type="match status" value="1"/>
</dbReference>
<evidence type="ECO:0000256" key="1">
    <source>
        <dbReference type="ARBA" id="ARBA00004496"/>
    </source>
</evidence>
<dbReference type="InterPro" id="IPR047038">
    <property type="entry name" value="eEF3_chromodomain-like_sf"/>
</dbReference>
<evidence type="ECO:0000256" key="8">
    <source>
        <dbReference type="SAM" id="MobiDB-lite"/>
    </source>
</evidence>
<dbReference type="SMART" id="SM00382">
    <property type="entry name" value="AAA"/>
    <property type="match status" value="2"/>
</dbReference>
<feature type="region of interest" description="Disordered" evidence="8">
    <location>
        <begin position="1040"/>
        <end position="1120"/>
    </location>
</feature>
<keyword evidence="6" id="KW-0547">Nucleotide-binding</keyword>
<evidence type="ECO:0000256" key="5">
    <source>
        <dbReference type="ARBA" id="ARBA00022737"/>
    </source>
</evidence>
<dbReference type="InterPro" id="IPR027417">
    <property type="entry name" value="P-loop_NTPase"/>
</dbReference>
<feature type="compositionally biased region" description="Low complexity" evidence="8">
    <location>
        <begin position="1045"/>
        <end position="1058"/>
    </location>
</feature>
<evidence type="ECO:0000256" key="6">
    <source>
        <dbReference type="ARBA" id="ARBA00022741"/>
    </source>
</evidence>
<comment type="caution">
    <text evidence="10">The sequence shown here is derived from an EMBL/GenBank/DDBJ whole genome shotgun (WGS) entry which is preliminary data.</text>
</comment>
<feature type="region of interest" description="Disordered" evidence="8">
    <location>
        <begin position="1"/>
        <end position="28"/>
    </location>
</feature>
<organism evidence="10 11">
    <name type="scientific">Dendryphion nanum</name>
    <dbReference type="NCBI Taxonomy" id="256645"/>
    <lineage>
        <taxon>Eukaryota</taxon>
        <taxon>Fungi</taxon>
        <taxon>Dikarya</taxon>
        <taxon>Ascomycota</taxon>
        <taxon>Pezizomycotina</taxon>
        <taxon>Dothideomycetes</taxon>
        <taxon>Pleosporomycetidae</taxon>
        <taxon>Pleosporales</taxon>
        <taxon>Torulaceae</taxon>
        <taxon>Dendryphion</taxon>
    </lineage>
</organism>
<evidence type="ECO:0000256" key="2">
    <source>
        <dbReference type="ARBA" id="ARBA00011054"/>
    </source>
</evidence>
<dbReference type="Proteomes" id="UP000700596">
    <property type="component" value="Unassembled WGS sequence"/>
</dbReference>
<dbReference type="InterPro" id="IPR017871">
    <property type="entry name" value="ABC_transporter-like_CS"/>
</dbReference>
<dbReference type="AlphaFoldDB" id="A0A9P9DD93"/>
<dbReference type="FunFam" id="3.40.50.300:FF:000193">
    <property type="entry name" value="Probable Elongation factor 3"/>
    <property type="match status" value="1"/>
</dbReference>
<sequence length="1120" mass="123392">MPHHESPPMAPAIMVNKAGDSSAPPPSQEDINAILNATFSAKTSKASVDSAYALTELLLNSVGFRGLKGYGILDEIKKSAANKKDAVRREGAMNALGALFEKFPLTQRISEAILLVQEDGLVSAALDALADKTASVRESSQYAIDALFGNLSAEAKVFGLLPVLVKHLAKKSGKWQGAVAAFELIGRMADKAKIGMESLEAEREKDILREALGKKLEGLIPVVESGMHDLKNEVGKQALKAMNSLTTLLQNDDIAPRIPLLVKSIEDPSTQSLQKAIHALSQTTFVAIVTSPVLALVTPLLERSLNTPTTTQEVTRQTVVVVENLTKLVHDPIEARAFLPKLKPGVQTVADRASLPEVREIGARALAVIEKAMADRDDSVDIGALARTNPSDVQKVLDKQVSIHGHLQNFPGDAEVWTATRNYISEMVAEVVSQRHLFRVKDLIEPYIEPLLNPGEATKIAEAVHAFYVEEDNRKFGEPVKEDDGEVEIVNATFSLGYGGMLLLSHTNLRLLKGHRYGLCGRNGAGKSTLMRSIAGGKLEGFPPQDEVKTWFVEHNQGEDADLSILEYVSKDARFTETQERISEVLEEVGFTAGPEGRQSHNVGSLSGGWKMKLALARAMLGKADVLLLDEPTNHLDVANVKWLQEYLKNHTEITSMIVSHDSGFLDEVCTDIYHYEGKKLAHYKGNLAAFVKVKPEAKSYYTLSATQVQFKFPPPGILTGVKSNTRAILRMTNCTYTYPGASKPSLYDASCALSLSSRVAIIGANGAGKSTLIKMLTGETIPQEGKVEKHPNLRIGYIKQHALEHVEMHMEKTPNQYLQWRYANGDDREVLMKQTRVLTDEDKKQLDTPIDLGDGKGPRKIEALIGRQKWKKSFQYEVKWMHMLPKFNTMISRETLLERGFQKMVQEFDDHEASREGLGFRQLEPKVISKHFEDLGMDPEIANHNEISGLSGGQKVKVVLAGAMWNNPHLLVLDEPTNFLDRDSLGGLAVAIRDFKGGVIMISHNEEFVGALCPEQWHVADGRVAHKGHLAVSLDRFEDSRPGSTAASSQVSSAAPSTNGTPVMSEAEGKDDMKFRARKKKKMTRAQLKDREVRRRLRHIEWLNSPKGTPHPPDTDDEA</sequence>
<dbReference type="InterPro" id="IPR016024">
    <property type="entry name" value="ARM-type_fold"/>
</dbReference>
<dbReference type="EMBL" id="JAGMWT010000014">
    <property type="protein sequence ID" value="KAH7116887.1"/>
    <property type="molecule type" value="Genomic_DNA"/>
</dbReference>
<keyword evidence="7" id="KW-0067">ATP-binding</keyword>
<dbReference type="CDD" id="cd03221">
    <property type="entry name" value="ABCF_EF-3"/>
    <property type="match status" value="1"/>
</dbReference>
<dbReference type="InterPro" id="IPR015688">
    <property type="entry name" value="eEF3_ABC2_chromodomain-like"/>
</dbReference>
<dbReference type="PROSITE" id="PS50893">
    <property type="entry name" value="ABC_TRANSPORTER_2"/>
    <property type="match status" value="2"/>
</dbReference>
<comment type="subunit">
    <text evidence="3">Component of the NuA4 histone acetyltransferase complex.</text>
</comment>
<dbReference type="GO" id="GO:0016887">
    <property type="term" value="F:ATP hydrolysis activity"/>
    <property type="evidence" value="ECO:0007669"/>
    <property type="project" value="InterPro"/>
</dbReference>
<keyword evidence="10" id="KW-0251">Elongation factor</keyword>
<dbReference type="SUPFAM" id="SSF52540">
    <property type="entry name" value="P-loop containing nucleoside triphosphate hydrolases"/>
    <property type="match status" value="2"/>
</dbReference>
<protein>
    <submittedName>
        <fullName evidence="10">Elongation factor 3</fullName>
    </submittedName>
</protein>
<evidence type="ECO:0000259" key="9">
    <source>
        <dbReference type="PROSITE" id="PS50893"/>
    </source>
</evidence>
<reference evidence="10" key="1">
    <citation type="journal article" date="2021" name="Nat. Commun.">
        <title>Genetic determinants of endophytism in the Arabidopsis root mycobiome.</title>
        <authorList>
            <person name="Mesny F."/>
            <person name="Miyauchi S."/>
            <person name="Thiergart T."/>
            <person name="Pickel B."/>
            <person name="Atanasova L."/>
            <person name="Karlsson M."/>
            <person name="Huettel B."/>
            <person name="Barry K.W."/>
            <person name="Haridas S."/>
            <person name="Chen C."/>
            <person name="Bauer D."/>
            <person name="Andreopoulos W."/>
            <person name="Pangilinan J."/>
            <person name="LaButti K."/>
            <person name="Riley R."/>
            <person name="Lipzen A."/>
            <person name="Clum A."/>
            <person name="Drula E."/>
            <person name="Henrissat B."/>
            <person name="Kohler A."/>
            <person name="Grigoriev I.V."/>
            <person name="Martin F.M."/>
            <person name="Hacquard S."/>
        </authorList>
    </citation>
    <scope>NUCLEOTIDE SEQUENCE</scope>
    <source>
        <strain evidence="10">MPI-CAGE-CH-0243</strain>
    </source>
</reference>
<evidence type="ECO:0000256" key="4">
    <source>
        <dbReference type="ARBA" id="ARBA00022490"/>
    </source>
</evidence>
<dbReference type="SUPFAM" id="SSF54160">
    <property type="entry name" value="Chromo domain-like"/>
    <property type="match status" value="1"/>
</dbReference>
<comment type="subcellular location">
    <subcellularLocation>
        <location evidence="1">Cytoplasm</location>
    </subcellularLocation>
</comment>
<keyword evidence="4" id="KW-0963">Cytoplasm</keyword>
<keyword evidence="5" id="KW-0677">Repeat</keyword>
<dbReference type="Gene3D" id="3.40.50.300">
    <property type="entry name" value="P-loop containing nucleotide triphosphate hydrolases"/>
    <property type="match status" value="2"/>
</dbReference>
<comment type="similarity">
    <text evidence="2">Belongs to the ABC transporter superfamily. ABCF family. EF3 subfamily.</text>
</comment>
<dbReference type="OrthoDB" id="2110130at2759"/>
<dbReference type="GO" id="GO:0003746">
    <property type="term" value="F:translation elongation factor activity"/>
    <property type="evidence" value="ECO:0007669"/>
    <property type="project" value="UniProtKB-KW"/>
</dbReference>
<name>A0A9P9DD93_9PLEO</name>
<evidence type="ECO:0000313" key="11">
    <source>
        <dbReference type="Proteomes" id="UP000700596"/>
    </source>
</evidence>
<dbReference type="InterPro" id="IPR050611">
    <property type="entry name" value="ABCF"/>
</dbReference>
<dbReference type="Pfam" id="PF24984">
    <property type="entry name" value="HEAT_EF3_GNC1"/>
    <property type="match status" value="1"/>
</dbReference>
<feature type="domain" description="ABC transporter" evidence="9">
    <location>
        <begin position="730"/>
        <end position="1047"/>
    </location>
</feature>
<dbReference type="Gene3D" id="2.40.50.990">
    <property type="match status" value="1"/>
</dbReference>
<evidence type="ECO:0000256" key="7">
    <source>
        <dbReference type="ARBA" id="ARBA00022840"/>
    </source>
</evidence>
<dbReference type="PANTHER" id="PTHR19211">
    <property type="entry name" value="ATP-BINDING TRANSPORT PROTEIN-RELATED"/>
    <property type="match status" value="1"/>
</dbReference>
<accession>A0A9P9DD93</accession>
<feature type="domain" description="ABC transporter" evidence="9">
    <location>
        <begin position="487"/>
        <end position="703"/>
    </location>
</feature>
<dbReference type="InterPro" id="IPR011989">
    <property type="entry name" value="ARM-like"/>
</dbReference>
<evidence type="ECO:0000313" key="10">
    <source>
        <dbReference type="EMBL" id="KAH7116887.1"/>
    </source>
</evidence>
<gene>
    <name evidence="10" type="ORF">B0J11DRAFT_103055</name>
</gene>
<keyword evidence="11" id="KW-1185">Reference proteome</keyword>
<dbReference type="InterPro" id="IPR003593">
    <property type="entry name" value="AAA+_ATPase"/>
</dbReference>
<dbReference type="FunFam" id="1.25.10.10:FF:000076">
    <property type="entry name" value="Elongation factor 3"/>
    <property type="match status" value="1"/>
</dbReference>
<dbReference type="InterPro" id="IPR003439">
    <property type="entry name" value="ABC_transporter-like_ATP-bd"/>
</dbReference>
<dbReference type="Pfam" id="PF24987">
    <property type="entry name" value="HEAT_EF3_N"/>
    <property type="match status" value="1"/>
</dbReference>
<proteinExistence type="inferred from homology"/>
<keyword evidence="10" id="KW-0648">Protein biosynthesis</keyword>
<evidence type="ECO:0000256" key="3">
    <source>
        <dbReference type="ARBA" id="ARBA00011353"/>
    </source>
</evidence>
<dbReference type="FunFam" id="2.40.50.990:FF:000002">
    <property type="entry name" value="mRNA export factor elf1"/>
    <property type="match status" value="1"/>
</dbReference>